<dbReference type="EMBL" id="BSXV01000107">
    <property type="protein sequence ID" value="GME87520.1"/>
    <property type="molecule type" value="Genomic_DNA"/>
</dbReference>
<evidence type="ECO:0000313" key="1">
    <source>
        <dbReference type="EMBL" id="GME87520.1"/>
    </source>
</evidence>
<dbReference type="Proteomes" id="UP001165101">
    <property type="component" value="Unassembled WGS sequence"/>
</dbReference>
<proteinExistence type="predicted"/>
<gene>
    <name evidence="1" type="ORF">Cboi01_000041600</name>
</gene>
<accession>A0ACB5TFR0</accession>
<protein>
    <submittedName>
        <fullName evidence="1">Unnamed protein product</fullName>
    </submittedName>
</protein>
<organism evidence="1 2">
    <name type="scientific">Candida boidinii</name>
    <name type="common">Yeast</name>
    <dbReference type="NCBI Taxonomy" id="5477"/>
    <lineage>
        <taxon>Eukaryota</taxon>
        <taxon>Fungi</taxon>
        <taxon>Dikarya</taxon>
        <taxon>Ascomycota</taxon>
        <taxon>Saccharomycotina</taxon>
        <taxon>Pichiomycetes</taxon>
        <taxon>Pichiales</taxon>
        <taxon>Pichiaceae</taxon>
        <taxon>Ogataea</taxon>
        <taxon>Ogataea/Candida clade</taxon>
    </lineage>
</organism>
<reference evidence="1" key="1">
    <citation type="submission" date="2023-04" db="EMBL/GenBank/DDBJ databases">
        <title>Candida boidinii NBRC 1967.</title>
        <authorList>
            <person name="Ichikawa N."/>
            <person name="Sato H."/>
            <person name="Tonouchi N."/>
        </authorList>
    </citation>
    <scope>NUCLEOTIDE SEQUENCE</scope>
    <source>
        <strain evidence="1">NBRC 1967</strain>
    </source>
</reference>
<keyword evidence="2" id="KW-1185">Reference proteome</keyword>
<name>A0ACB5TFR0_CANBO</name>
<sequence length="215" mass="24187">MKNQSASYLKDIEDSSYINNPKDSGFTKSNVYGNLKNQNESNRNFDSCTLTDINPFNSPSNLTQTGFEIREDNSVFTNDTSDSGDLISEQQTVPTSGQRIRSFGPIHIQKMSTPTLALKEFYQRCNSVILENMSSINSLAGTRNKNDDSLDLVSGERKSKNFFKPFKILEKHKNNEANISSNEDTKKEAIQKQYILPSAKLKVPILKPPPKVRVV</sequence>
<evidence type="ECO:0000313" key="2">
    <source>
        <dbReference type="Proteomes" id="UP001165101"/>
    </source>
</evidence>
<comment type="caution">
    <text evidence="1">The sequence shown here is derived from an EMBL/GenBank/DDBJ whole genome shotgun (WGS) entry which is preliminary data.</text>
</comment>